<dbReference type="EC" id="2.7.4.27" evidence="5"/>
<keyword evidence="2 5" id="KW-0808">Transferase</keyword>
<dbReference type="GO" id="GO:0043531">
    <property type="term" value="F:ADP binding"/>
    <property type="evidence" value="ECO:0007669"/>
    <property type="project" value="UniProtKB-UniRule"/>
</dbReference>
<dbReference type="HAMAP" id="MF_00921">
    <property type="entry name" value="PDRP"/>
    <property type="match status" value="1"/>
</dbReference>
<keyword evidence="4 5" id="KW-0418">Kinase</keyword>
<evidence type="ECO:0000256" key="5">
    <source>
        <dbReference type="HAMAP-Rule" id="MF_00921"/>
    </source>
</evidence>
<dbReference type="InterPro" id="IPR026565">
    <property type="entry name" value="PPDK_reg"/>
</dbReference>
<comment type="catalytic activity">
    <reaction evidence="5">
        <text>N(tele)-phospho-L-histidyl/O-phospho-L-threonyl-[pyruvate, phosphate dikinase] + phosphate + H(+) = N(tele)-phospho-L-histidyl/L-threonyl-[pyruvate, phosphate dikinase] + diphosphate</text>
        <dbReference type="Rhea" id="RHEA:43696"/>
        <dbReference type="Rhea" id="RHEA-COMP:10650"/>
        <dbReference type="Rhea" id="RHEA-COMP:10651"/>
        <dbReference type="ChEBI" id="CHEBI:15378"/>
        <dbReference type="ChEBI" id="CHEBI:30013"/>
        <dbReference type="ChEBI" id="CHEBI:33019"/>
        <dbReference type="ChEBI" id="CHEBI:43474"/>
        <dbReference type="ChEBI" id="CHEBI:61977"/>
        <dbReference type="ChEBI" id="CHEBI:83586"/>
        <dbReference type="EC" id="2.7.4.27"/>
    </reaction>
</comment>
<organism evidence="6 7">
    <name type="scientific">Methylovirgula ligni</name>
    <dbReference type="NCBI Taxonomy" id="569860"/>
    <lineage>
        <taxon>Bacteria</taxon>
        <taxon>Pseudomonadati</taxon>
        <taxon>Pseudomonadota</taxon>
        <taxon>Alphaproteobacteria</taxon>
        <taxon>Hyphomicrobiales</taxon>
        <taxon>Beijerinckiaceae</taxon>
        <taxon>Methylovirgula</taxon>
    </lineage>
</organism>
<evidence type="ECO:0000256" key="1">
    <source>
        <dbReference type="ARBA" id="ARBA00022527"/>
    </source>
</evidence>
<reference evidence="6 7" key="1">
    <citation type="submission" date="2018-08" db="EMBL/GenBank/DDBJ databases">
        <title>Genomic Encyclopedia of Type Strains, Phase IV (KMG-IV): sequencing the most valuable type-strain genomes for metagenomic binning, comparative biology and taxonomic classification.</title>
        <authorList>
            <person name="Goeker M."/>
        </authorList>
    </citation>
    <scope>NUCLEOTIDE SEQUENCE [LARGE SCALE GENOMIC DNA]</scope>
    <source>
        <strain evidence="6 7">BW863</strain>
    </source>
</reference>
<dbReference type="NCBIfam" id="NF003742">
    <property type="entry name" value="PRK05339.1"/>
    <property type="match status" value="1"/>
</dbReference>
<dbReference type="RefSeq" id="WP_115835282.1">
    <property type="nucleotide sequence ID" value="NZ_CP025086.1"/>
</dbReference>
<dbReference type="AlphaFoldDB" id="A0A3D9ZDJ0"/>
<proteinExistence type="inferred from homology"/>
<accession>A0A3D9ZDJ0</accession>
<evidence type="ECO:0000256" key="3">
    <source>
        <dbReference type="ARBA" id="ARBA00022741"/>
    </source>
</evidence>
<feature type="binding site" evidence="5">
    <location>
        <begin position="151"/>
        <end position="158"/>
    </location>
    <ligand>
        <name>ADP</name>
        <dbReference type="ChEBI" id="CHEBI:456216"/>
    </ligand>
</feature>
<dbReference type="PANTHER" id="PTHR31756:SF3">
    <property type="entry name" value="PYRUVATE, PHOSPHATE DIKINASE REGULATORY PROTEIN 1, CHLOROPLASTIC"/>
    <property type="match status" value="1"/>
</dbReference>
<keyword evidence="3 5" id="KW-0547">Nucleotide-binding</keyword>
<dbReference type="GO" id="GO:0005524">
    <property type="term" value="F:ATP binding"/>
    <property type="evidence" value="ECO:0007669"/>
    <property type="project" value="InterPro"/>
</dbReference>
<evidence type="ECO:0000256" key="2">
    <source>
        <dbReference type="ARBA" id="ARBA00022679"/>
    </source>
</evidence>
<evidence type="ECO:0000313" key="7">
    <source>
        <dbReference type="Proteomes" id="UP000256900"/>
    </source>
</evidence>
<comment type="caution">
    <text evidence="6">The sequence shown here is derived from an EMBL/GenBank/DDBJ whole genome shotgun (WGS) entry which is preliminary data.</text>
</comment>
<dbReference type="InterPro" id="IPR005177">
    <property type="entry name" value="Kinase-pyrophosphorylase"/>
</dbReference>
<comment type="function">
    <text evidence="5">Bifunctional serine/threonine kinase and phosphorylase involved in the regulation of the pyruvate, phosphate dikinase (PPDK) by catalyzing its phosphorylation/dephosphorylation.</text>
</comment>
<protein>
    <recommendedName>
        <fullName evidence="5">Putative pyruvate, phosphate dikinase regulatory protein</fullName>
        <shortName evidence="5">PPDK regulatory protein</shortName>
        <ecNumber evidence="5">2.7.11.32</ecNumber>
        <ecNumber evidence="5">2.7.4.27</ecNumber>
    </recommendedName>
</protein>
<name>A0A3D9ZDJ0_9HYPH</name>
<dbReference type="Proteomes" id="UP000256900">
    <property type="component" value="Unassembled WGS sequence"/>
</dbReference>
<comment type="similarity">
    <text evidence="5">Belongs to the pyruvate, phosphate/water dikinase regulatory protein family. PDRP subfamily.</text>
</comment>
<gene>
    <name evidence="6" type="ORF">DES32_0748</name>
</gene>
<comment type="catalytic activity">
    <reaction evidence="5">
        <text>N(tele)-phospho-L-histidyl/L-threonyl-[pyruvate, phosphate dikinase] + ADP = N(tele)-phospho-L-histidyl/O-phospho-L-threonyl-[pyruvate, phosphate dikinase] + AMP + H(+)</text>
        <dbReference type="Rhea" id="RHEA:43692"/>
        <dbReference type="Rhea" id="RHEA-COMP:10650"/>
        <dbReference type="Rhea" id="RHEA-COMP:10651"/>
        <dbReference type="ChEBI" id="CHEBI:15378"/>
        <dbReference type="ChEBI" id="CHEBI:30013"/>
        <dbReference type="ChEBI" id="CHEBI:61977"/>
        <dbReference type="ChEBI" id="CHEBI:83586"/>
        <dbReference type="ChEBI" id="CHEBI:456215"/>
        <dbReference type="ChEBI" id="CHEBI:456216"/>
        <dbReference type="EC" id="2.7.11.32"/>
    </reaction>
</comment>
<dbReference type="OrthoDB" id="9782201at2"/>
<keyword evidence="7" id="KW-1185">Reference proteome</keyword>
<dbReference type="GO" id="GO:0016776">
    <property type="term" value="F:phosphotransferase activity, phosphate group as acceptor"/>
    <property type="evidence" value="ECO:0007669"/>
    <property type="project" value="UniProtKB-UniRule"/>
</dbReference>
<sequence>MARTFFHLHLISDATGETLIAVSRAVIAQYDAVESIEHLYPFVRSASQLEKAIDEIDEAPGVVLFTLVDKDLAQRLVAACHELNVPCHSVLQPISDVFRAYLGSPGAARPGAQHMLNAYYFNRVEALNYTMLHDDGQTADDYEAADILLLGVSRTSKTPTSIYLANRGYKTANVPIIPNVPLPKAIFRLQKPLIVGLVTSADRLVAVRQQRLDSSQTRFDSTYVDPVAVNEEVVQSRRLFAHYGWPVIDVTRRSIEEAAAAIINLYKAHRAKLGLLEHPR</sequence>
<evidence type="ECO:0000256" key="4">
    <source>
        <dbReference type="ARBA" id="ARBA00022777"/>
    </source>
</evidence>
<dbReference type="EC" id="2.7.11.32" evidence="5"/>
<dbReference type="GO" id="GO:0004674">
    <property type="term" value="F:protein serine/threonine kinase activity"/>
    <property type="evidence" value="ECO:0007669"/>
    <property type="project" value="UniProtKB-UniRule"/>
</dbReference>
<keyword evidence="1 5" id="KW-0723">Serine/threonine-protein kinase</keyword>
<evidence type="ECO:0000313" key="6">
    <source>
        <dbReference type="EMBL" id="REF89526.1"/>
    </source>
</evidence>
<dbReference type="Pfam" id="PF03618">
    <property type="entry name" value="Kinase-PPPase"/>
    <property type="match status" value="1"/>
</dbReference>
<dbReference type="EMBL" id="QUMO01000001">
    <property type="protein sequence ID" value="REF89526.1"/>
    <property type="molecule type" value="Genomic_DNA"/>
</dbReference>
<dbReference type="PANTHER" id="PTHR31756">
    <property type="entry name" value="PYRUVATE, PHOSPHATE DIKINASE REGULATORY PROTEIN 1, CHLOROPLASTIC"/>
    <property type="match status" value="1"/>
</dbReference>